<dbReference type="EMBL" id="JBHULX010000027">
    <property type="protein sequence ID" value="MFD2591869.1"/>
    <property type="molecule type" value="Genomic_DNA"/>
</dbReference>
<proteinExistence type="predicted"/>
<organism evidence="1 2">
    <name type="scientific">Aquimarina hainanensis</name>
    <dbReference type="NCBI Taxonomy" id="1578017"/>
    <lineage>
        <taxon>Bacteria</taxon>
        <taxon>Pseudomonadati</taxon>
        <taxon>Bacteroidota</taxon>
        <taxon>Flavobacteriia</taxon>
        <taxon>Flavobacteriales</taxon>
        <taxon>Flavobacteriaceae</taxon>
        <taxon>Aquimarina</taxon>
    </lineage>
</organism>
<evidence type="ECO:0000313" key="1">
    <source>
        <dbReference type="EMBL" id="MFD2591869.1"/>
    </source>
</evidence>
<name>A0ABW5NAG9_9FLAO</name>
<reference evidence="2" key="1">
    <citation type="journal article" date="2019" name="Int. J. Syst. Evol. Microbiol.">
        <title>The Global Catalogue of Microorganisms (GCM) 10K type strain sequencing project: providing services to taxonomists for standard genome sequencing and annotation.</title>
        <authorList>
            <consortium name="The Broad Institute Genomics Platform"/>
            <consortium name="The Broad Institute Genome Sequencing Center for Infectious Disease"/>
            <person name="Wu L."/>
            <person name="Ma J."/>
        </authorList>
    </citation>
    <scope>NUCLEOTIDE SEQUENCE [LARGE SCALE GENOMIC DNA]</scope>
    <source>
        <strain evidence="2">KCTC 42423</strain>
    </source>
</reference>
<keyword evidence="2" id="KW-1185">Reference proteome</keyword>
<sequence>MKNHLHKKLVTKVGTVCEETPDDNPCAGSEIYLSLFFDKKEVKVSEIEVATCGQESIYNIGTYTWKLLPNKEIRIDFIPEQTKGTYAEHLFLELRDKKLVARIIHLNGEEVEYVLEDKKP</sequence>
<comment type="caution">
    <text evidence="1">The sequence shown here is derived from an EMBL/GenBank/DDBJ whole genome shotgun (WGS) entry which is preliminary data.</text>
</comment>
<gene>
    <name evidence="1" type="ORF">ACFSTE_13615</name>
</gene>
<evidence type="ECO:0000313" key="2">
    <source>
        <dbReference type="Proteomes" id="UP001597459"/>
    </source>
</evidence>
<dbReference type="RefSeq" id="WP_378298194.1">
    <property type="nucleotide sequence ID" value="NZ_JBHULX010000027.1"/>
</dbReference>
<protein>
    <submittedName>
        <fullName evidence="1">Uncharacterized protein</fullName>
    </submittedName>
</protein>
<accession>A0ABW5NAG9</accession>
<dbReference type="Proteomes" id="UP001597459">
    <property type="component" value="Unassembled WGS sequence"/>
</dbReference>